<organism evidence="5 6">
    <name type="scientific">Tenggerimyces flavus</name>
    <dbReference type="NCBI Taxonomy" id="1708749"/>
    <lineage>
        <taxon>Bacteria</taxon>
        <taxon>Bacillati</taxon>
        <taxon>Actinomycetota</taxon>
        <taxon>Actinomycetes</taxon>
        <taxon>Propionibacteriales</taxon>
        <taxon>Nocardioidaceae</taxon>
        <taxon>Tenggerimyces</taxon>
    </lineage>
</organism>
<dbReference type="EMBL" id="JBHRZH010000006">
    <property type="protein sequence ID" value="MFC3760715.1"/>
    <property type="molecule type" value="Genomic_DNA"/>
</dbReference>
<name>A0ABV7Y628_9ACTN</name>
<gene>
    <name evidence="5" type="ORF">ACFOUW_07685</name>
</gene>
<dbReference type="InterPro" id="IPR004843">
    <property type="entry name" value="Calcineurin-like_PHP"/>
</dbReference>
<feature type="domain" description="BIG2" evidence="3">
    <location>
        <begin position="456"/>
        <end position="504"/>
    </location>
</feature>
<sequence length="1125" mass="119150">MRTTIRLRALTAALAAGAMVALGVSLPTTAKPAAAEPTTTAFAPRLETYDQSRPIAPGVTFREFDRYGPDGYNGTPNWLQGDSLTVDLTKGTKVDYLFPGRVAAGEPISTQANRVKAVAAVNGDFFDINNSNAALGVGIQSGKLIQSPDEEPRWRKSSAIFTPDGIGAIGEVFFEGTIKLPTQTVPLAGVNKPNLASGGIEVFTPLWGTYCRCRATQGAARATEVEVVDGKVTAIRTPPIGGEVPANGFVLVGEDTGADTLAGLQIGDPVSIDYKTRTASGAQIHAAINGRQLLVVNGVAQKASAGDNLPQAPRTAIGFNREGTKMFLLTADGRQPAFSQGLGLDELAQMMIELGAYNALNLDGGGSTTMVAREPGSTTSVVENVPSDGAERNDPNGLALFAPQGSGKLRGIWVEPELEAKRAAGSSRIGLARPDRTFPGLVRTLRAAGYDETYGPASSSLRWRVEDGRHGTVNRDGVFRGLKPGKAEVEAYDRNVEGAVDLTVLGKLSRVETTTPQVAIVSAGQLATFGVVGLDKDGFSAPIEHPDIKLSYDATVAKITPTGNGLFTATALKDNASTLVEVDVHGVKVNLPLTVGLAEVTVADFEDASQWTFFGERAPGAVASVPGKVGNGLRLTYDFAQATETRTGGAKPTGDLVFPGQPREIRLWVNSTGKGEWASLQVIDSQGTTLPAFRAGYLTGTGWQQLVFPVPAGTSFPVKLARYYNAETKPEAQYQGDVVIDELTAIVPPSIEVPSSAKVQDPVIVQDGTVGGAPWKFAVMSDAQFVARNPDSDLVKNARRTLREIKASNPDFLIINGDLVDEASVADFQLAKRILDEELGGTLPYYYVPGNHEVMGAAIDNFRAAFGDTQRVFDHKGTRFITLDTSRINFRVSDWTQLPKLRAELDRAAADRSVKDVVLAFHVPPDDPTLVKASELSDRKEAATIKQWLAEFQRTSGKGAAFIGAHVGTFHASHADGVPFFINGNSGKNPSTLPADGGFTGWSMWGVSPGAGASWLRTEVRPHVDTLAVAAPSTVRVRESAVVKATLTQGTRTVPVAYPVTADWSATPNVYVGSDPDDVKPYHVATFDPATGVLNARKAATITLNVKVNGVSAQSTIRLEQRAAG</sequence>
<accession>A0ABV7Y628</accession>
<dbReference type="Gene3D" id="3.60.21.10">
    <property type="match status" value="1"/>
</dbReference>
<feature type="chain" id="PRO_5047499783" evidence="1">
    <location>
        <begin position="31"/>
        <end position="1125"/>
    </location>
</feature>
<protein>
    <submittedName>
        <fullName evidence="5">Phosphodiester glycosidase family protein</fullName>
    </submittedName>
</protein>
<keyword evidence="6" id="KW-1185">Reference proteome</keyword>
<evidence type="ECO:0000313" key="5">
    <source>
        <dbReference type="EMBL" id="MFC3760715.1"/>
    </source>
</evidence>
<dbReference type="Proteomes" id="UP001595699">
    <property type="component" value="Unassembled WGS sequence"/>
</dbReference>
<dbReference type="InterPro" id="IPR018711">
    <property type="entry name" value="NAGPA"/>
</dbReference>
<evidence type="ECO:0000259" key="3">
    <source>
        <dbReference type="Pfam" id="PF02368"/>
    </source>
</evidence>
<evidence type="ECO:0000313" key="6">
    <source>
        <dbReference type="Proteomes" id="UP001595699"/>
    </source>
</evidence>
<proteinExistence type="predicted"/>
<dbReference type="Pfam" id="PF00149">
    <property type="entry name" value="Metallophos"/>
    <property type="match status" value="1"/>
</dbReference>
<dbReference type="RefSeq" id="WP_205116968.1">
    <property type="nucleotide sequence ID" value="NZ_JAFBCM010000001.1"/>
</dbReference>
<keyword evidence="5" id="KW-0378">Hydrolase</keyword>
<evidence type="ECO:0000259" key="2">
    <source>
        <dbReference type="Pfam" id="PF00149"/>
    </source>
</evidence>
<feature type="signal peptide" evidence="1">
    <location>
        <begin position="1"/>
        <end position="30"/>
    </location>
</feature>
<feature type="domain" description="Phosphodiester glycosidase" evidence="4">
    <location>
        <begin position="225"/>
        <end position="401"/>
    </location>
</feature>
<dbReference type="GO" id="GO:0016798">
    <property type="term" value="F:hydrolase activity, acting on glycosyl bonds"/>
    <property type="evidence" value="ECO:0007669"/>
    <property type="project" value="UniProtKB-KW"/>
</dbReference>
<keyword evidence="1" id="KW-0732">Signal</keyword>
<dbReference type="Pfam" id="PF09992">
    <property type="entry name" value="NAGPA"/>
    <property type="match status" value="1"/>
</dbReference>
<dbReference type="InterPro" id="IPR003343">
    <property type="entry name" value="Big_2"/>
</dbReference>
<dbReference type="PANTHER" id="PTHR40446">
    <property type="entry name" value="N-ACETYLGLUCOSAMINE-1-PHOSPHODIESTER ALPHA-N-ACETYLGLUCOSAMINIDASE"/>
    <property type="match status" value="1"/>
</dbReference>
<dbReference type="SUPFAM" id="SSF56300">
    <property type="entry name" value="Metallo-dependent phosphatases"/>
    <property type="match status" value="1"/>
</dbReference>
<feature type="domain" description="Calcineurin-like phosphoesterase" evidence="2">
    <location>
        <begin position="776"/>
        <end position="934"/>
    </location>
</feature>
<evidence type="ECO:0000256" key="1">
    <source>
        <dbReference type="SAM" id="SignalP"/>
    </source>
</evidence>
<evidence type="ECO:0000259" key="4">
    <source>
        <dbReference type="Pfam" id="PF09992"/>
    </source>
</evidence>
<dbReference type="PANTHER" id="PTHR40446:SF2">
    <property type="entry name" value="N-ACETYLGLUCOSAMINE-1-PHOSPHODIESTER ALPHA-N-ACETYLGLUCOSAMINIDASE"/>
    <property type="match status" value="1"/>
</dbReference>
<dbReference type="InterPro" id="IPR029052">
    <property type="entry name" value="Metallo-depent_PP-like"/>
</dbReference>
<comment type="caution">
    <text evidence="5">The sequence shown here is derived from an EMBL/GenBank/DDBJ whole genome shotgun (WGS) entry which is preliminary data.</text>
</comment>
<dbReference type="Pfam" id="PF02368">
    <property type="entry name" value="Big_2"/>
    <property type="match status" value="1"/>
</dbReference>
<reference evidence="6" key="1">
    <citation type="journal article" date="2019" name="Int. J. Syst. Evol. Microbiol.">
        <title>The Global Catalogue of Microorganisms (GCM) 10K type strain sequencing project: providing services to taxonomists for standard genome sequencing and annotation.</title>
        <authorList>
            <consortium name="The Broad Institute Genomics Platform"/>
            <consortium name="The Broad Institute Genome Sequencing Center for Infectious Disease"/>
            <person name="Wu L."/>
            <person name="Ma J."/>
        </authorList>
    </citation>
    <scope>NUCLEOTIDE SEQUENCE [LARGE SCALE GENOMIC DNA]</scope>
    <source>
        <strain evidence="6">CGMCC 4.7241</strain>
    </source>
</reference>
<keyword evidence="5" id="KW-0326">Glycosidase</keyword>